<gene>
    <name evidence="1" type="ORF">GXY80_02600</name>
</gene>
<evidence type="ECO:0000313" key="2">
    <source>
        <dbReference type="Proteomes" id="UP000777265"/>
    </source>
</evidence>
<proteinExistence type="predicted"/>
<sequence>MKVVSFSGDSTVEAKTRIKQDIVDKHNERFLKLDYRLILQGTDEKDRVTLLCGVALSSGGDSTGINFGLR</sequence>
<reference evidence="1" key="2">
    <citation type="submission" date="2020-01" db="EMBL/GenBank/DDBJ databases">
        <authorList>
            <person name="Campanaro S."/>
        </authorList>
    </citation>
    <scope>NUCLEOTIDE SEQUENCE</scope>
    <source>
        <strain evidence="1">AS06rmzACSIP_7</strain>
    </source>
</reference>
<dbReference type="AlphaFoldDB" id="A0A971M308"/>
<organism evidence="1 2">
    <name type="scientific">Syntrophorhabdus aromaticivorans</name>
    <dbReference type="NCBI Taxonomy" id="328301"/>
    <lineage>
        <taxon>Bacteria</taxon>
        <taxon>Pseudomonadati</taxon>
        <taxon>Thermodesulfobacteriota</taxon>
        <taxon>Syntrophorhabdia</taxon>
        <taxon>Syntrophorhabdales</taxon>
        <taxon>Syntrophorhabdaceae</taxon>
        <taxon>Syntrophorhabdus</taxon>
    </lineage>
</organism>
<reference evidence="1" key="1">
    <citation type="journal article" date="2020" name="Biotechnol. Biofuels">
        <title>New insights from the biogas microbiome by comprehensive genome-resolved metagenomics of nearly 1600 species originating from multiple anaerobic digesters.</title>
        <authorList>
            <person name="Campanaro S."/>
            <person name="Treu L."/>
            <person name="Rodriguez-R L.M."/>
            <person name="Kovalovszki A."/>
            <person name="Ziels R.M."/>
            <person name="Maus I."/>
            <person name="Zhu X."/>
            <person name="Kougias P.G."/>
            <person name="Basile A."/>
            <person name="Luo G."/>
            <person name="Schluter A."/>
            <person name="Konstantinidis K.T."/>
            <person name="Angelidaki I."/>
        </authorList>
    </citation>
    <scope>NUCLEOTIDE SEQUENCE</scope>
    <source>
        <strain evidence="1">AS06rmzACSIP_7</strain>
    </source>
</reference>
<evidence type="ECO:0000313" key="1">
    <source>
        <dbReference type="EMBL" id="NLW34359.1"/>
    </source>
</evidence>
<dbReference type="EMBL" id="JAAYEE010000041">
    <property type="protein sequence ID" value="NLW34359.1"/>
    <property type="molecule type" value="Genomic_DNA"/>
</dbReference>
<accession>A0A971M308</accession>
<comment type="caution">
    <text evidence="1">The sequence shown here is derived from an EMBL/GenBank/DDBJ whole genome shotgun (WGS) entry which is preliminary data.</text>
</comment>
<dbReference type="Proteomes" id="UP000777265">
    <property type="component" value="Unassembled WGS sequence"/>
</dbReference>
<protein>
    <submittedName>
        <fullName evidence="1">Uncharacterized protein</fullName>
    </submittedName>
</protein>
<name>A0A971M308_9BACT</name>